<feature type="compositionally biased region" description="Basic and acidic residues" evidence="10">
    <location>
        <begin position="694"/>
        <end position="703"/>
    </location>
</feature>
<feature type="region of interest" description="Disordered" evidence="10">
    <location>
        <begin position="667"/>
        <end position="703"/>
    </location>
</feature>
<dbReference type="GO" id="GO:0004965">
    <property type="term" value="F:G protein-coupled GABA receptor activity"/>
    <property type="evidence" value="ECO:0007669"/>
    <property type="project" value="InterPro"/>
</dbReference>
<keyword evidence="7" id="KW-0325">Glycoprotein</keyword>
<dbReference type="AlphaFoldDB" id="A0A813M5V9"/>
<keyword evidence="9" id="KW-0175">Coiled coil</keyword>
<feature type="transmembrane region" description="Helical" evidence="11">
    <location>
        <begin position="139"/>
        <end position="160"/>
    </location>
</feature>
<keyword evidence="3 11" id="KW-1133">Transmembrane helix</keyword>
<evidence type="ECO:0000256" key="10">
    <source>
        <dbReference type="SAM" id="MobiDB-lite"/>
    </source>
</evidence>
<evidence type="ECO:0000256" key="11">
    <source>
        <dbReference type="SAM" id="Phobius"/>
    </source>
</evidence>
<comment type="caution">
    <text evidence="13">The sequence shown here is derived from an EMBL/GenBank/DDBJ whole genome shotgun (WGS) entry which is preliminary data.</text>
</comment>
<evidence type="ECO:0000256" key="2">
    <source>
        <dbReference type="ARBA" id="ARBA00022692"/>
    </source>
</evidence>
<dbReference type="Proteomes" id="UP000663879">
    <property type="component" value="Unassembled WGS sequence"/>
</dbReference>
<accession>A0A813M5V9</accession>
<dbReference type="PANTHER" id="PTHR10519">
    <property type="entry name" value="GABA-B RECEPTOR"/>
    <property type="match status" value="1"/>
</dbReference>
<organism evidence="13 14">
    <name type="scientific">Brachionus calyciflorus</name>
    <dbReference type="NCBI Taxonomy" id="104777"/>
    <lineage>
        <taxon>Eukaryota</taxon>
        <taxon>Metazoa</taxon>
        <taxon>Spiralia</taxon>
        <taxon>Gnathifera</taxon>
        <taxon>Rotifera</taxon>
        <taxon>Eurotatoria</taxon>
        <taxon>Monogononta</taxon>
        <taxon>Pseudotrocha</taxon>
        <taxon>Ploima</taxon>
        <taxon>Brachionidae</taxon>
        <taxon>Brachionus</taxon>
    </lineage>
</organism>
<keyword evidence="6" id="KW-0675">Receptor</keyword>
<evidence type="ECO:0000256" key="3">
    <source>
        <dbReference type="ARBA" id="ARBA00022989"/>
    </source>
</evidence>
<feature type="transmembrane region" description="Helical" evidence="11">
    <location>
        <begin position="62"/>
        <end position="79"/>
    </location>
</feature>
<feature type="transmembrane region" description="Helical" evidence="11">
    <location>
        <begin position="265"/>
        <end position="287"/>
    </location>
</feature>
<evidence type="ECO:0000259" key="12">
    <source>
        <dbReference type="PROSITE" id="PS50259"/>
    </source>
</evidence>
<evidence type="ECO:0000256" key="1">
    <source>
        <dbReference type="ARBA" id="ARBA00004141"/>
    </source>
</evidence>
<feature type="domain" description="G-protein coupled receptors family 3 profile" evidence="12">
    <location>
        <begin position="21"/>
        <end position="320"/>
    </location>
</feature>
<evidence type="ECO:0000256" key="7">
    <source>
        <dbReference type="ARBA" id="ARBA00023180"/>
    </source>
</evidence>
<keyword evidence="14" id="KW-1185">Reference proteome</keyword>
<gene>
    <name evidence="13" type="ORF">OXX778_LOCUS1336</name>
</gene>
<keyword evidence="2 11" id="KW-0812">Transmembrane</keyword>
<comment type="subcellular location">
    <subcellularLocation>
        <location evidence="1">Membrane</location>
        <topology evidence="1">Multi-pass membrane protein</topology>
    </subcellularLocation>
</comment>
<evidence type="ECO:0000256" key="6">
    <source>
        <dbReference type="ARBA" id="ARBA00023170"/>
    </source>
</evidence>
<feature type="coiled-coil region" evidence="9">
    <location>
        <begin position="376"/>
        <end position="403"/>
    </location>
</feature>
<dbReference type="PANTHER" id="PTHR10519:SF20">
    <property type="entry name" value="G-PROTEIN COUPLED RECEPTOR 156-RELATED"/>
    <property type="match status" value="1"/>
</dbReference>
<feature type="transmembrane region" description="Helical" evidence="11">
    <location>
        <begin position="20"/>
        <end position="42"/>
    </location>
</feature>
<keyword evidence="8" id="KW-0807">Transducer</keyword>
<dbReference type="Pfam" id="PF00003">
    <property type="entry name" value="7tm_3"/>
    <property type="match status" value="1"/>
</dbReference>
<dbReference type="PROSITE" id="PS50259">
    <property type="entry name" value="G_PROTEIN_RECEP_F3_4"/>
    <property type="match status" value="1"/>
</dbReference>
<name>A0A813M5V9_9BILA</name>
<dbReference type="PRINTS" id="PR01176">
    <property type="entry name" value="GABABRECEPTR"/>
</dbReference>
<evidence type="ECO:0000256" key="9">
    <source>
        <dbReference type="SAM" id="Coils"/>
    </source>
</evidence>
<evidence type="ECO:0000313" key="14">
    <source>
        <dbReference type="Proteomes" id="UP000663879"/>
    </source>
</evidence>
<sequence length="703" mass="80908">MASFNQYYMADQEIKRIQPSIAIVTILLSCLGIILTLIFFIFNIKYRNFRLIKMSSPNINNIINFNCILLYLCPVFNSIKSLNVTNEYLANIMCQFNAWIIPLSSTAIYAAMLSKAWRIYKIFDTTPQVKKVVIKDIRLVLYIILFMLIDLIVLFIWQFLDQVKLKARYVYEFQSQPSQIFVPNTQLYRSSNSTNLKSTQDEYPLIKNLSHQTNQLKIVFECNSNLNEVWITILTMYKIILLMYGIYLAWIIRNINVPSMNDSKYLLLSTYTIIICGLGSMTLMQLLKDWPDVVQAFFSIGIVISTCTTQCLLFIPKIRLWFKRRNDDNFKISLSQIFLQTSSSCYFNDTENRNSNAKNGKVLSLEDELCELLHENSQLKNYLKEKEDVIKILQEKIRKAKANLSHLYQGSNSNKKPSQNDESALYFSASVDPNQTITNQNNIIFNPIDSGYEINSTASTASTTTETFRSNETSQKPSNLTLEQSILSPNTEKLRNDLDEVEELTTRVRDSISLDLSNTRRYSPLLHEYYRKQLELAKSIQCTYNLPCNTLFDAMTLMKKCLKDYSQIVHNPEYLAIDEINHSNSHNQYTYDDFLAKQNNHKDLNQKLSGSYPKFEPKEFSVYSTICNLKKAYFTNGSNTYDNPIKQTNIKPIIEVCTSNISTVSTQSTSATSSSSTSSSSLSNNSISKSVDQQNKDNKQTYV</sequence>
<feature type="transmembrane region" description="Helical" evidence="11">
    <location>
        <begin position="99"/>
        <end position="118"/>
    </location>
</feature>
<dbReference type="PRINTS" id="PR01177">
    <property type="entry name" value="GABAB1RECPTR"/>
</dbReference>
<dbReference type="InterPro" id="IPR017978">
    <property type="entry name" value="GPCR_3_C"/>
</dbReference>
<dbReference type="InterPro" id="IPR002455">
    <property type="entry name" value="GPCR3_GABA-B"/>
</dbReference>
<feature type="compositionally biased region" description="Low complexity" evidence="10">
    <location>
        <begin position="667"/>
        <end position="690"/>
    </location>
</feature>
<proteinExistence type="predicted"/>
<feature type="region of interest" description="Disordered" evidence="10">
    <location>
        <begin position="459"/>
        <end position="478"/>
    </location>
</feature>
<dbReference type="GO" id="GO:0007214">
    <property type="term" value="P:gamma-aminobutyric acid signaling pathway"/>
    <property type="evidence" value="ECO:0007669"/>
    <property type="project" value="TreeGrafter"/>
</dbReference>
<dbReference type="CDD" id="cd15047">
    <property type="entry name" value="7tmC_GABA-B-like"/>
    <property type="match status" value="1"/>
</dbReference>
<dbReference type="OrthoDB" id="2150267at2759"/>
<evidence type="ECO:0000256" key="4">
    <source>
        <dbReference type="ARBA" id="ARBA00023040"/>
    </source>
</evidence>
<reference evidence="13" key="1">
    <citation type="submission" date="2021-02" db="EMBL/GenBank/DDBJ databases">
        <authorList>
            <person name="Nowell W R."/>
        </authorList>
    </citation>
    <scope>NUCLEOTIDE SEQUENCE</scope>
    <source>
        <strain evidence="13">Ploen Becks lab</strain>
    </source>
</reference>
<feature type="transmembrane region" description="Helical" evidence="11">
    <location>
        <begin position="229"/>
        <end position="253"/>
    </location>
</feature>
<keyword evidence="5 11" id="KW-0472">Membrane</keyword>
<feature type="transmembrane region" description="Helical" evidence="11">
    <location>
        <begin position="293"/>
        <end position="315"/>
    </location>
</feature>
<protein>
    <recommendedName>
        <fullName evidence="12">G-protein coupled receptors family 3 profile domain-containing protein</fullName>
    </recommendedName>
</protein>
<dbReference type="GO" id="GO:0038039">
    <property type="term" value="C:G protein-coupled receptor heterodimeric complex"/>
    <property type="evidence" value="ECO:0007669"/>
    <property type="project" value="TreeGrafter"/>
</dbReference>
<keyword evidence="4" id="KW-0297">G-protein coupled receptor</keyword>
<evidence type="ECO:0000256" key="8">
    <source>
        <dbReference type="ARBA" id="ARBA00023224"/>
    </source>
</evidence>
<evidence type="ECO:0000313" key="13">
    <source>
        <dbReference type="EMBL" id="CAF0713415.1"/>
    </source>
</evidence>
<evidence type="ECO:0000256" key="5">
    <source>
        <dbReference type="ARBA" id="ARBA00023136"/>
    </source>
</evidence>
<dbReference type="EMBL" id="CAJNOC010000083">
    <property type="protein sequence ID" value="CAF0713415.1"/>
    <property type="molecule type" value="Genomic_DNA"/>
</dbReference>
<feature type="compositionally biased region" description="Polar residues" evidence="10">
    <location>
        <begin position="468"/>
        <end position="478"/>
    </location>
</feature>